<dbReference type="PATRIC" id="fig|285.48.peg.3456"/>
<proteinExistence type="predicted"/>
<dbReference type="InterPro" id="IPR036388">
    <property type="entry name" value="WH-like_DNA-bd_sf"/>
</dbReference>
<protein>
    <recommendedName>
        <fullName evidence="3">Helix-turn-helix type 11 domain-containing protein</fullName>
    </recommendedName>
</protein>
<organism evidence="1 2">
    <name type="scientific">Comamonas testosteroni</name>
    <name type="common">Pseudomonas testosteroni</name>
    <dbReference type="NCBI Taxonomy" id="285"/>
    <lineage>
        <taxon>Bacteria</taxon>
        <taxon>Pseudomonadati</taxon>
        <taxon>Pseudomonadota</taxon>
        <taxon>Betaproteobacteria</taxon>
        <taxon>Burkholderiales</taxon>
        <taxon>Comamonadaceae</taxon>
        <taxon>Comamonas</taxon>
    </lineage>
</organism>
<dbReference type="EMBL" id="AWOR01000037">
    <property type="protein sequence ID" value="KGH30805.1"/>
    <property type="molecule type" value="Genomic_DNA"/>
</dbReference>
<gene>
    <name evidence="1" type="ORF">P353_08065</name>
</gene>
<evidence type="ECO:0008006" key="3">
    <source>
        <dbReference type="Google" id="ProtNLM"/>
    </source>
</evidence>
<evidence type="ECO:0000313" key="1">
    <source>
        <dbReference type="EMBL" id="KGH30805.1"/>
    </source>
</evidence>
<accession>A0A096H021</accession>
<dbReference type="Gene3D" id="1.10.10.10">
    <property type="entry name" value="Winged helix-like DNA-binding domain superfamily/Winged helix DNA-binding domain"/>
    <property type="match status" value="1"/>
</dbReference>
<dbReference type="Pfam" id="PF09904">
    <property type="entry name" value="HTH_43"/>
    <property type="match status" value="1"/>
</dbReference>
<dbReference type="AlphaFoldDB" id="A0A096H021"/>
<evidence type="ECO:0000313" key="2">
    <source>
        <dbReference type="Proteomes" id="UP000029553"/>
    </source>
</evidence>
<dbReference type="Proteomes" id="UP000029553">
    <property type="component" value="Unassembled WGS sequence"/>
</dbReference>
<dbReference type="RefSeq" id="WP_034367538.1">
    <property type="nucleotide sequence ID" value="NZ_AWOR01000037.1"/>
</dbReference>
<reference evidence="1 2" key="1">
    <citation type="submission" date="2013-09" db="EMBL/GenBank/DDBJ databases">
        <title>High correlation between genotypes and phenotypes of environmental bacteria Comamonas testosteroni strains.</title>
        <authorList>
            <person name="Liu L."/>
            <person name="Zhu W."/>
            <person name="Xia X."/>
            <person name="Xu B."/>
            <person name="Luo M."/>
            <person name="Wang G."/>
        </authorList>
    </citation>
    <scope>NUCLEOTIDE SEQUENCE [LARGE SCALE GENOMIC DNA]</scope>
    <source>
        <strain evidence="1 2">JL40</strain>
    </source>
</reference>
<sequence length="90" mass="10456">MTISRDTKRKFDLINALCSHEKPTLHVLQETTSIPLQTIKRQIGFLRSDFGMQVRYVRVSGGDRGSNGYYTIDDWGIIDMKNFLKHYGKF</sequence>
<dbReference type="InterPro" id="IPR017162">
    <property type="entry name" value="UCP037266"/>
</dbReference>
<name>A0A096H021_COMTE</name>
<comment type="caution">
    <text evidence="1">The sequence shown here is derived from an EMBL/GenBank/DDBJ whole genome shotgun (WGS) entry which is preliminary data.</text>
</comment>